<dbReference type="PROSITE" id="PS50931">
    <property type="entry name" value="HTH_LYSR"/>
    <property type="match status" value="1"/>
</dbReference>
<dbReference type="PANTHER" id="PTHR30346">
    <property type="entry name" value="TRANSCRIPTIONAL DUAL REGULATOR HCAR-RELATED"/>
    <property type="match status" value="1"/>
</dbReference>
<dbReference type="GO" id="GO:0003677">
    <property type="term" value="F:DNA binding"/>
    <property type="evidence" value="ECO:0007669"/>
    <property type="project" value="UniProtKB-KW"/>
</dbReference>
<evidence type="ECO:0000256" key="2">
    <source>
        <dbReference type="ARBA" id="ARBA00023015"/>
    </source>
</evidence>
<keyword evidence="7" id="KW-1185">Reference proteome</keyword>
<dbReference type="KEGG" id="haa:A5892_03470"/>
<name>A0A172YBN8_9GAMM</name>
<organism evidence="6 7">
    <name type="scientific">Halotalea alkalilenta</name>
    <dbReference type="NCBI Taxonomy" id="376489"/>
    <lineage>
        <taxon>Bacteria</taxon>
        <taxon>Pseudomonadati</taxon>
        <taxon>Pseudomonadota</taxon>
        <taxon>Gammaproteobacteria</taxon>
        <taxon>Oceanospirillales</taxon>
        <taxon>Halomonadaceae</taxon>
        <taxon>Halotalea</taxon>
    </lineage>
</organism>
<dbReference type="Proteomes" id="UP000077875">
    <property type="component" value="Chromosome"/>
</dbReference>
<dbReference type="GO" id="GO:0003700">
    <property type="term" value="F:DNA-binding transcription factor activity"/>
    <property type="evidence" value="ECO:0007669"/>
    <property type="project" value="InterPro"/>
</dbReference>
<dbReference type="EMBL" id="CP015243">
    <property type="protein sequence ID" value="ANF56637.1"/>
    <property type="molecule type" value="Genomic_DNA"/>
</dbReference>
<reference evidence="6 7" key="1">
    <citation type="submission" date="2016-04" db="EMBL/GenBank/DDBJ databases">
        <title>Complete Genome Sequence of Halotalea alkalilenta IHB B 13600.</title>
        <authorList>
            <person name="Swarnkar M.K."/>
            <person name="Sharma A."/>
            <person name="Kaushal K."/>
            <person name="Soni R."/>
            <person name="Rana S."/>
            <person name="Singh A.K."/>
            <person name="Gulati A."/>
        </authorList>
    </citation>
    <scope>NUCLEOTIDE SEQUENCE [LARGE SCALE GENOMIC DNA]</scope>
    <source>
        <strain evidence="6 7">IHB B 13600</strain>
    </source>
</reference>
<keyword evidence="3" id="KW-0238">DNA-binding</keyword>
<dbReference type="STRING" id="376489.A5892_03470"/>
<sequence>MAHATLKQLRYFVVAGELKSVTRAAERLHVSQPSISAAIAHIESIAGVALFVRHHAQGLSLTAAGSQLLARARALLQDADGVLQFAVSLGEEIAGPLRMAAFPTFAPVIVPGLMRDFLERYPRVSPQCDEGHQVEIIDGLHRGTYELAFAYDLAVPDDLRFTPLYLHHPYAVVGLDHPLACREQVSLAELAGHDMVLLDWPLSRDYFLGLFAAEGCTPRVAHRATSLGMARGLVAHGFGFSLFNVPLGSDVAFDGRRLRAVPLVEAARPLRIGIATLDGIRLAPAAEAMRRFALERAERSGMANGISGLD</sequence>
<dbReference type="Pfam" id="PF03466">
    <property type="entry name" value="LysR_substrate"/>
    <property type="match status" value="1"/>
</dbReference>
<keyword evidence="2" id="KW-0805">Transcription regulation</keyword>
<dbReference type="Gene3D" id="3.40.190.10">
    <property type="entry name" value="Periplasmic binding protein-like II"/>
    <property type="match status" value="2"/>
</dbReference>
<dbReference type="FunFam" id="1.10.10.10:FF:000001">
    <property type="entry name" value="LysR family transcriptional regulator"/>
    <property type="match status" value="1"/>
</dbReference>
<protein>
    <submittedName>
        <fullName evidence="6">LysR family transcriptional regulator</fullName>
    </submittedName>
</protein>
<accession>A0A172YBN8</accession>
<dbReference type="RefSeq" id="WP_064121614.1">
    <property type="nucleotide sequence ID" value="NZ_CP015243.1"/>
</dbReference>
<feature type="domain" description="HTH lysR-type" evidence="5">
    <location>
        <begin position="1"/>
        <end position="62"/>
    </location>
</feature>
<dbReference type="SUPFAM" id="SSF53850">
    <property type="entry name" value="Periplasmic binding protein-like II"/>
    <property type="match status" value="1"/>
</dbReference>
<dbReference type="CDD" id="cd08412">
    <property type="entry name" value="PBP2_PAO1_like"/>
    <property type="match status" value="1"/>
</dbReference>
<comment type="similarity">
    <text evidence="1">Belongs to the LysR transcriptional regulatory family.</text>
</comment>
<evidence type="ECO:0000313" key="7">
    <source>
        <dbReference type="Proteomes" id="UP000077875"/>
    </source>
</evidence>
<evidence type="ECO:0000313" key="6">
    <source>
        <dbReference type="EMBL" id="ANF56637.1"/>
    </source>
</evidence>
<proteinExistence type="inferred from homology"/>
<evidence type="ECO:0000256" key="1">
    <source>
        <dbReference type="ARBA" id="ARBA00009437"/>
    </source>
</evidence>
<dbReference type="InterPro" id="IPR005119">
    <property type="entry name" value="LysR_subst-bd"/>
</dbReference>
<dbReference type="Gene3D" id="1.10.10.10">
    <property type="entry name" value="Winged helix-like DNA-binding domain superfamily/Winged helix DNA-binding domain"/>
    <property type="match status" value="1"/>
</dbReference>
<dbReference type="AlphaFoldDB" id="A0A172YBN8"/>
<dbReference type="InterPro" id="IPR036390">
    <property type="entry name" value="WH_DNA-bd_sf"/>
</dbReference>
<dbReference type="GO" id="GO:0032993">
    <property type="term" value="C:protein-DNA complex"/>
    <property type="evidence" value="ECO:0007669"/>
    <property type="project" value="TreeGrafter"/>
</dbReference>
<evidence type="ECO:0000256" key="4">
    <source>
        <dbReference type="ARBA" id="ARBA00023163"/>
    </source>
</evidence>
<evidence type="ECO:0000256" key="3">
    <source>
        <dbReference type="ARBA" id="ARBA00023125"/>
    </source>
</evidence>
<dbReference type="InterPro" id="IPR000847">
    <property type="entry name" value="LysR_HTH_N"/>
</dbReference>
<gene>
    <name evidence="6" type="ORF">A5892_03470</name>
</gene>
<dbReference type="InterPro" id="IPR036388">
    <property type="entry name" value="WH-like_DNA-bd_sf"/>
</dbReference>
<keyword evidence="4" id="KW-0804">Transcription</keyword>
<dbReference type="PANTHER" id="PTHR30346:SF0">
    <property type="entry name" value="HCA OPERON TRANSCRIPTIONAL ACTIVATOR HCAR"/>
    <property type="match status" value="1"/>
</dbReference>
<dbReference type="Pfam" id="PF00126">
    <property type="entry name" value="HTH_1"/>
    <property type="match status" value="1"/>
</dbReference>
<dbReference type="SUPFAM" id="SSF46785">
    <property type="entry name" value="Winged helix' DNA-binding domain"/>
    <property type="match status" value="1"/>
</dbReference>
<evidence type="ECO:0000259" key="5">
    <source>
        <dbReference type="PROSITE" id="PS50931"/>
    </source>
</evidence>
<dbReference type="PRINTS" id="PR00039">
    <property type="entry name" value="HTHLYSR"/>
</dbReference>